<reference evidence="1 2" key="2">
    <citation type="journal article" date="2022" name="Mol. Ecol. Resour.">
        <title>The genomes of chicory, endive, great burdock and yacon provide insights into Asteraceae paleo-polyploidization history and plant inulin production.</title>
        <authorList>
            <person name="Fan W."/>
            <person name="Wang S."/>
            <person name="Wang H."/>
            <person name="Wang A."/>
            <person name="Jiang F."/>
            <person name="Liu H."/>
            <person name="Zhao H."/>
            <person name="Xu D."/>
            <person name="Zhang Y."/>
        </authorList>
    </citation>
    <scope>NUCLEOTIDE SEQUENCE [LARGE SCALE GENOMIC DNA]</scope>
    <source>
        <strain evidence="2">cv. Punajuju</strain>
        <tissue evidence="1">Leaves</tissue>
    </source>
</reference>
<proteinExistence type="predicted"/>
<keyword evidence="2" id="KW-1185">Reference proteome</keyword>
<comment type="caution">
    <text evidence="1">The sequence shown here is derived from an EMBL/GenBank/DDBJ whole genome shotgun (WGS) entry which is preliminary data.</text>
</comment>
<name>A0ACB9APA3_CICIN</name>
<dbReference type="EMBL" id="CM042015">
    <property type="protein sequence ID" value="KAI3711213.1"/>
    <property type="molecule type" value="Genomic_DNA"/>
</dbReference>
<dbReference type="Proteomes" id="UP001055811">
    <property type="component" value="Linkage Group LG07"/>
</dbReference>
<accession>A0ACB9APA3</accession>
<gene>
    <name evidence="1" type="ORF">L2E82_41132</name>
</gene>
<sequence length="140" mass="16104">MVCLHCVKGFEGGSPTGDDWEVWNVNLANPTALNLANPTALLLSAVSMLHHLDLNEKLTRMLVNKTLTDEYVGCFERIVQWARTAGFLKMCIFIFWHPYNLLWRIVEWLAASFKKDDNIEILKDKQPLQRLIETAKKYGP</sequence>
<evidence type="ECO:0000313" key="1">
    <source>
        <dbReference type="EMBL" id="KAI3711213.1"/>
    </source>
</evidence>
<reference evidence="2" key="1">
    <citation type="journal article" date="2022" name="Mol. Ecol. Resour.">
        <title>The genomes of chicory, endive, great burdock and yacon provide insights into Asteraceae palaeo-polyploidization history and plant inulin production.</title>
        <authorList>
            <person name="Fan W."/>
            <person name="Wang S."/>
            <person name="Wang H."/>
            <person name="Wang A."/>
            <person name="Jiang F."/>
            <person name="Liu H."/>
            <person name="Zhao H."/>
            <person name="Xu D."/>
            <person name="Zhang Y."/>
        </authorList>
    </citation>
    <scope>NUCLEOTIDE SEQUENCE [LARGE SCALE GENOMIC DNA]</scope>
    <source>
        <strain evidence="2">cv. Punajuju</strain>
    </source>
</reference>
<evidence type="ECO:0000313" key="2">
    <source>
        <dbReference type="Proteomes" id="UP001055811"/>
    </source>
</evidence>
<protein>
    <submittedName>
        <fullName evidence="1">Uncharacterized protein</fullName>
    </submittedName>
</protein>
<organism evidence="1 2">
    <name type="scientific">Cichorium intybus</name>
    <name type="common">Chicory</name>
    <dbReference type="NCBI Taxonomy" id="13427"/>
    <lineage>
        <taxon>Eukaryota</taxon>
        <taxon>Viridiplantae</taxon>
        <taxon>Streptophyta</taxon>
        <taxon>Embryophyta</taxon>
        <taxon>Tracheophyta</taxon>
        <taxon>Spermatophyta</taxon>
        <taxon>Magnoliopsida</taxon>
        <taxon>eudicotyledons</taxon>
        <taxon>Gunneridae</taxon>
        <taxon>Pentapetalae</taxon>
        <taxon>asterids</taxon>
        <taxon>campanulids</taxon>
        <taxon>Asterales</taxon>
        <taxon>Asteraceae</taxon>
        <taxon>Cichorioideae</taxon>
        <taxon>Cichorieae</taxon>
        <taxon>Cichoriinae</taxon>
        <taxon>Cichorium</taxon>
    </lineage>
</organism>